<accession>A0A9J6CA62</accession>
<keyword evidence="1" id="KW-0175">Coiled coil</keyword>
<dbReference type="AlphaFoldDB" id="A0A9J6CA62"/>
<gene>
    <name evidence="3" type="ORF">PVAND_008627</name>
</gene>
<name>A0A9J6CA62_POLVA</name>
<protein>
    <submittedName>
        <fullName evidence="3">Uncharacterized protein</fullName>
    </submittedName>
</protein>
<dbReference type="Proteomes" id="UP001107558">
    <property type="component" value="Chromosome 2"/>
</dbReference>
<evidence type="ECO:0000256" key="1">
    <source>
        <dbReference type="SAM" id="Coils"/>
    </source>
</evidence>
<dbReference type="EMBL" id="JADBJN010000002">
    <property type="protein sequence ID" value="KAG5679025.1"/>
    <property type="molecule type" value="Genomic_DNA"/>
</dbReference>
<evidence type="ECO:0000313" key="4">
    <source>
        <dbReference type="Proteomes" id="UP001107558"/>
    </source>
</evidence>
<organism evidence="3 4">
    <name type="scientific">Polypedilum vanderplanki</name>
    <name type="common">Sleeping chironomid midge</name>
    <dbReference type="NCBI Taxonomy" id="319348"/>
    <lineage>
        <taxon>Eukaryota</taxon>
        <taxon>Metazoa</taxon>
        <taxon>Ecdysozoa</taxon>
        <taxon>Arthropoda</taxon>
        <taxon>Hexapoda</taxon>
        <taxon>Insecta</taxon>
        <taxon>Pterygota</taxon>
        <taxon>Neoptera</taxon>
        <taxon>Endopterygota</taxon>
        <taxon>Diptera</taxon>
        <taxon>Nematocera</taxon>
        <taxon>Chironomoidea</taxon>
        <taxon>Chironomidae</taxon>
        <taxon>Chironominae</taxon>
        <taxon>Polypedilum</taxon>
        <taxon>Polypedilum</taxon>
    </lineage>
</organism>
<evidence type="ECO:0000313" key="3">
    <source>
        <dbReference type="EMBL" id="KAG5679025.1"/>
    </source>
</evidence>
<proteinExistence type="predicted"/>
<reference evidence="3" key="1">
    <citation type="submission" date="2021-03" db="EMBL/GenBank/DDBJ databases">
        <title>Chromosome level genome of the anhydrobiotic midge Polypedilum vanderplanki.</title>
        <authorList>
            <person name="Yoshida Y."/>
            <person name="Kikawada T."/>
            <person name="Gusev O."/>
        </authorList>
    </citation>
    <scope>NUCLEOTIDE SEQUENCE</scope>
    <source>
        <strain evidence="3">NIAS01</strain>
        <tissue evidence="3">Whole body or cell culture</tissue>
    </source>
</reference>
<dbReference type="OrthoDB" id="7786524at2759"/>
<feature type="coiled-coil region" evidence="1">
    <location>
        <begin position="103"/>
        <end position="141"/>
    </location>
</feature>
<comment type="caution">
    <text evidence="3">The sequence shown here is derived from an EMBL/GenBank/DDBJ whole genome shotgun (WGS) entry which is preliminary data.</text>
</comment>
<keyword evidence="4" id="KW-1185">Reference proteome</keyword>
<feature type="region of interest" description="Disordered" evidence="2">
    <location>
        <begin position="271"/>
        <end position="296"/>
    </location>
</feature>
<evidence type="ECO:0000256" key="2">
    <source>
        <dbReference type="SAM" id="MobiDB-lite"/>
    </source>
</evidence>
<sequence length="408" mass="45152">MGCASSSPLVNGGPGGLVESAKTAATEIMTTSEKAMNDVGENISEQMTHAKETIVESINGVTHSITKKKDDAITEIPLKDPNDSDTDNHLIEENFENLKNEMLSKAQNAMDDAEKITDDLMKDTEDVIRDAETGIVDMKNEVMEKIDDVMEKSPTHSLDSLKTSVPEPEIENILNGGETETAIEATVGELEDINKEPTEIVETTTTMMEEMPAATMENEPVLLTPVATLPEQMESTLMLKNENDLVVEDVKSNENGIQNLKKLEKSLAIDEEESIGSDGSSVSDDDSQKKQVEQPLATKWEEMHDIYFKKRFSRPLHASVESLMEDEEFCTINLAKMYCETNDSNLKPMNSSPATATSPKLQKREILEKLSSDTLDVIDDLIKSIEKEVACEEMNEMNVEIPIVTDVE</sequence>